<dbReference type="InterPro" id="IPR008979">
    <property type="entry name" value="Galactose-bd-like_sf"/>
</dbReference>
<evidence type="ECO:0000313" key="4">
    <source>
        <dbReference type="EMBL" id="OQS06107.1"/>
    </source>
</evidence>
<evidence type="ECO:0000259" key="3">
    <source>
        <dbReference type="Pfam" id="PF00754"/>
    </source>
</evidence>
<dbReference type="AlphaFoldDB" id="A0A1W0A737"/>
<dbReference type="GO" id="GO:0005929">
    <property type="term" value="C:cilium"/>
    <property type="evidence" value="ECO:0007669"/>
    <property type="project" value="TreeGrafter"/>
</dbReference>
<dbReference type="PANTHER" id="PTHR33906:SF1">
    <property type="entry name" value="INTRAFLAGELLAR TRANSPORT PROTEIN 25 HOMOLOG"/>
    <property type="match status" value="1"/>
</dbReference>
<proteinExistence type="predicted"/>
<sequence length="600" mass="68507">MKDEMSAIDTGDAIKRALELAFGRDSDEFRSQIDELLRVFDKRTEEDDFKEILQVTHPKAHHLNGWHLERLAMEEYEQQTPSDVQRKIKHVKKDIKTSRALIFAMLAREKEWTEKRDAFTKTKQEQREAMKIELEEAKKLVQKIHIVHPSTDPIASKLAEPAPIEEPMDLALDVEGAQITAATSFDAKFPPSNVLDGETSTKWMTSGMYPQEIVIQLATASVINRIKTWTTNAKHVVVEVCTGPTPTKWDKVVDAQMSENDGNLQIETQSVSREDASFVKFKILSGYNDFISVHRVSMQMLWTVDFEQEERTRHRPLLSQCPYCFEEFGSASLPIHIKRCRALYVLPESDVVVEEVKKPKPIPSLQALCTQTVLSNLHVTCFNGLFTQPARQASVIASLPESVMQQIFMHIVYDYQLNAKRFEKQKQKLRVLKDKCNAMEGNANQVHILRREYDRMKTLLEGKDAQNNRLNQTLGEMRGEVSRLQQENARLTKLNQYQGVQLQRKLYAKPKVEPSTKPKAELITKPRTQPTINPKAKVTKAQSTPKPKAESITKPVQRRRANTIAIPPTRNIKPPPRREGSSIPIPSLLSPRYASQVTKS</sequence>
<protein>
    <recommendedName>
        <fullName evidence="3">F5/8 type C domain-containing protein</fullName>
    </recommendedName>
</protein>
<feature type="compositionally biased region" description="Basic and acidic residues" evidence="2">
    <location>
        <begin position="510"/>
        <end position="524"/>
    </location>
</feature>
<organism evidence="4 5">
    <name type="scientific">Thraustotheca clavata</name>
    <dbReference type="NCBI Taxonomy" id="74557"/>
    <lineage>
        <taxon>Eukaryota</taxon>
        <taxon>Sar</taxon>
        <taxon>Stramenopiles</taxon>
        <taxon>Oomycota</taxon>
        <taxon>Saprolegniomycetes</taxon>
        <taxon>Saprolegniales</taxon>
        <taxon>Achlyaceae</taxon>
        <taxon>Thraustotheca</taxon>
    </lineage>
</organism>
<accession>A0A1W0A737</accession>
<dbReference type="Gene3D" id="2.60.120.260">
    <property type="entry name" value="Galactose-binding domain-like"/>
    <property type="match status" value="1"/>
</dbReference>
<feature type="compositionally biased region" description="Low complexity" evidence="2">
    <location>
        <begin position="581"/>
        <end position="591"/>
    </location>
</feature>
<feature type="domain" description="F5/8 type C" evidence="3">
    <location>
        <begin position="178"/>
        <end position="292"/>
    </location>
</feature>
<dbReference type="PANTHER" id="PTHR33906">
    <property type="entry name" value="INTRAFLAGELLAR TRANSPORT PROTEIN 25 HOMOLOG"/>
    <property type="match status" value="1"/>
</dbReference>
<feature type="coiled-coil region" evidence="1">
    <location>
        <begin position="467"/>
        <end position="494"/>
    </location>
</feature>
<dbReference type="SUPFAM" id="SSF49785">
    <property type="entry name" value="Galactose-binding domain-like"/>
    <property type="match status" value="1"/>
</dbReference>
<evidence type="ECO:0000313" key="5">
    <source>
        <dbReference type="Proteomes" id="UP000243217"/>
    </source>
</evidence>
<dbReference type="GO" id="GO:0042073">
    <property type="term" value="P:intraciliary transport"/>
    <property type="evidence" value="ECO:0007669"/>
    <property type="project" value="InterPro"/>
</dbReference>
<dbReference type="Pfam" id="PF00754">
    <property type="entry name" value="F5_F8_type_C"/>
    <property type="match status" value="1"/>
</dbReference>
<gene>
    <name evidence="4" type="ORF">THRCLA_01830</name>
</gene>
<dbReference type="GO" id="GO:0030992">
    <property type="term" value="C:intraciliary transport particle B"/>
    <property type="evidence" value="ECO:0007669"/>
    <property type="project" value="InterPro"/>
</dbReference>
<evidence type="ECO:0000256" key="2">
    <source>
        <dbReference type="SAM" id="MobiDB-lite"/>
    </source>
</evidence>
<dbReference type="InterPro" id="IPR033558">
    <property type="entry name" value="IFT25"/>
</dbReference>
<evidence type="ECO:0000256" key="1">
    <source>
        <dbReference type="SAM" id="Coils"/>
    </source>
</evidence>
<keyword evidence="1" id="KW-0175">Coiled coil</keyword>
<dbReference type="InterPro" id="IPR000421">
    <property type="entry name" value="FA58C"/>
</dbReference>
<keyword evidence="5" id="KW-1185">Reference proteome</keyword>
<comment type="caution">
    <text evidence="4">The sequence shown here is derived from an EMBL/GenBank/DDBJ whole genome shotgun (WGS) entry which is preliminary data.</text>
</comment>
<dbReference type="Proteomes" id="UP000243217">
    <property type="component" value="Unassembled WGS sequence"/>
</dbReference>
<reference evidence="4 5" key="1">
    <citation type="journal article" date="2014" name="Genome Biol. Evol.">
        <title>The secreted proteins of Achlya hypogyna and Thraustotheca clavata identify the ancestral oomycete secretome and reveal gene acquisitions by horizontal gene transfer.</title>
        <authorList>
            <person name="Misner I."/>
            <person name="Blouin N."/>
            <person name="Leonard G."/>
            <person name="Richards T.A."/>
            <person name="Lane C.E."/>
        </authorList>
    </citation>
    <scope>NUCLEOTIDE SEQUENCE [LARGE SCALE GENOMIC DNA]</scope>
    <source>
        <strain evidence="4 5">ATCC 34112</strain>
    </source>
</reference>
<dbReference type="OrthoDB" id="271080at2759"/>
<dbReference type="EMBL" id="JNBS01000373">
    <property type="protein sequence ID" value="OQS06107.1"/>
    <property type="molecule type" value="Genomic_DNA"/>
</dbReference>
<feature type="region of interest" description="Disordered" evidence="2">
    <location>
        <begin position="510"/>
        <end position="600"/>
    </location>
</feature>
<name>A0A1W0A737_9STRA</name>
<dbReference type="STRING" id="74557.A0A1W0A737"/>